<dbReference type="InterPro" id="IPR050343">
    <property type="entry name" value="RsuA_PseudoU_synthase"/>
</dbReference>
<dbReference type="GO" id="GO:0160136">
    <property type="term" value="F:16S rRNA pseudouridine(516) synthase activity"/>
    <property type="evidence" value="ECO:0007669"/>
    <property type="project" value="UniProtKB-EC"/>
</dbReference>
<evidence type="ECO:0000259" key="8">
    <source>
        <dbReference type="SMART" id="SM00363"/>
    </source>
</evidence>
<dbReference type="InterPro" id="IPR042092">
    <property type="entry name" value="PsdUridine_s_RsuA/RluB/E/F_cat"/>
</dbReference>
<dbReference type="SUPFAM" id="SSF55120">
    <property type="entry name" value="Pseudouridine synthase"/>
    <property type="match status" value="1"/>
</dbReference>
<dbReference type="GO" id="GO:0000455">
    <property type="term" value="P:enzyme-directed rRNA pseudouridine synthesis"/>
    <property type="evidence" value="ECO:0007669"/>
    <property type="project" value="UniProtKB-ARBA"/>
</dbReference>
<dbReference type="PANTHER" id="PTHR47683:SF4">
    <property type="entry name" value="PSEUDOURIDINE SYNTHASE"/>
    <property type="match status" value="1"/>
</dbReference>
<name>A0A5C6QRA0_9GAMM</name>
<evidence type="ECO:0000313" key="10">
    <source>
        <dbReference type="EMBL" id="TWX71253.1"/>
    </source>
</evidence>
<comment type="function">
    <text evidence="5">Responsible for synthesis of pseudouridine from uracil-516 in 16S ribosomal RNA.</text>
</comment>
<reference evidence="10 12" key="1">
    <citation type="submission" date="2019-07" db="EMBL/GenBank/DDBJ databases">
        <title>Genomes of sea-ice associated Colwellia species.</title>
        <authorList>
            <person name="Bowman J.P."/>
        </authorList>
    </citation>
    <scope>NUCLEOTIDE SEQUENCE [LARGE SCALE GENOMIC DNA]</scope>
    <source>
        <strain evidence="9 11">ACAM 607</strain>
        <strain evidence="10 12">IC036</strain>
    </source>
</reference>
<proteinExistence type="inferred from homology"/>
<dbReference type="Pfam" id="PF01479">
    <property type="entry name" value="S4"/>
    <property type="match status" value="1"/>
</dbReference>
<dbReference type="OrthoDB" id="9807213at2"/>
<dbReference type="Pfam" id="PF00849">
    <property type="entry name" value="PseudoU_synth_2"/>
    <property type="match status" value="1"/>
</dbReference>
<dbReference type="Gene3D" id="3.10.290.10">
    <property type="entry name" value="RNA-binding S4 domain"/>
    <property type="match status" value="1"/>
</dbReference>
<dbReference type="Gene3D" id="3.30.70.1560">
    <property type="entry name" value="Alpha-L RNA-binding motif"/>
    <property type="match status" value="1"/>
</dbReference>
<evidence type="ECO:0000256" key="5">
    <source>
        <dbReference type="ARBA" id="ARBA00037590"/>
    </source>
</evidence>
<gene>
    <name evidence="9" type="ORF">ESZ26_04720</name>
    <name evidence="10" type="ORF">ESZ27_02300</name>
</gene>
<dbReference type="AlphaFoldDB" id="A0A5C6QRA0"/>
<sequence>MRIDKFICKSTELTRSEAKKLLKMGDVRVNGEVIKNAATQVHENNSVTVNGEALTARTSRYIMMHKPLDTICSNIDEVYPSLLNYIEVDKVFDLHIAGRLDADTTGLVLVTDDGRWSHNIISPKKDCAKVYRVNLRNAILPEKSAELIERFTAGLQLQGEEQLTLPAKLEILNEKEVLLTITEGKYHQVKRMFAAVGNKVVALHRQQIGKINLDIELGMWRYLTDAEVNSF</sequence>
<dbReference type="Proteomes" id="UP000321917">
    <property type="component" value="Unassembled WGS sequence"/>
</dbReference>
<keyword evidence="11" id="KW-1185">Reference proteome</keyword>
<evidence type="ECO:0000313" key="12">
    <source>
        <dbReference type="Proteomes" id="UP000321917"/>
    </source>
</evidence>
<evidence type="ECO:0000313" key="9">
    <source>
        <dbReference type="EMBL" id="TWX61921.1"/>
    </source>
</evidence>
<dbReference type="Proteomes" id="UP000321525">
    <property type="component" value="Unassembled WGS sequence"/>
</dbReference>
<dbReference type="SMART" id="SM00363">
    <property type="entry name" value="S4"/>
    <property type="match status" value="1"/>
</dbReference>
<dbReference type="InterPro" id="IPR002942">
    <property type="entry name" value="S4_RNA-bd"/>
</dbReference>
<protein>
    <recommendedName>
        <fullName evidence="7">Pseudouridine synthase</fullName>
        <ecNumber evidence="7">5.4.99.-</ecNumber>
    </recommendedName>
</protein>
<dbReference type="GO" id="GO:0003723">
    <property type="term" value="F:RNA binding"/>
    <property type="evidence" value="ECO:0007669"/>
    <property type="project" value="UniProtKB-KW"/>
</dbReference>
<dbReference type="CDD" id="cd02553">
    <property type="entry name" value="PseudoU_synth_RsuA"/>
    <property type="match status" value="1"/>
</dbReference>
<comment type="similarity">
    <text evidence="1 7">Belongs to the pseudouridine synthase RsuA family.</text>
</comment>
<dbReference type="RefSeq" id="WP_146798486.1">
    <property type="nucleotide sequence ID" value="NZ_VOLP01000006.1"/>
</dbReference>
<evidence type="ECO:0000256" key="1">
    <source>
        <dbReference type="ARBA" id="ARBA00008348"/>
    </source>
</evidence>
<dbReference type="Gene3D" id="3.30.70.580">
    <property type="entry name" value="Pseudouridine synthase I, catalytic domain, N-terminal subdomain"/>
    <property type="match status" value="1"/>
</dbReference>
<dbReference type="EMBL" id="VOLR01000005">
    <property type="protein sequence ID" value="TWX61921.1"/>
    <property type="molecule type" value="Genomic_DNA"/>
</dbReference>
<dbReference type="SUPFAM" id="SSF55174">
    <property type="entry name" value="Alpha-L RNA-binding motif"/>
    <property type="match status" value="1"/>
</dbReference>
<keyword evidence="3 7" id="KW-0413">Isomerase</keyword>
<dbReference type="GO" id="GO:0005829">
    <property type="term" value="C:cytosol"/>
    <property type="evidence" value="ECO:0007669"/>
    <property type="project" value="UniProtKB-ARBA"/>
</dbReference>
<evidence type="ECO:0000313" key="11">
    <source>
        <dbReference type="Proteomes" id="UP000321525"/>
    </source>
</evidence>
<evidence type="ECO:0000256" key="2">
    <source>
        <dbReference type="ARBA" id="ARBA00022884"/>
    </source>
</evidence>
<organism evidence="10 12">
    <name type="scientific">Colwellia hornerae</name>
    <dbReference type="NCBI Taxonomy" id="89402"/>
    <lineage>
        <taxon>Bacteria</taxon>
        <taxon>Pseudomonadati</taxon>
        <taxon>Pseudomonadota</taxon>
        <taxon>Gammaproteobacteria</taxon>
        <taxon>Alteromonadales</taxon>
        <taxon>Colwelliaceae</taxon>
        <taxon>Colwellia</taxon>
    </lineage>
</organism>
<evidence type="ECO:0000256" key="6">
    <source>
        <dbReference type="PROSITE-ProRule" id="PRU00182"/>
    </source>
</evidence>
<accession>A0A5C6QRA0</accession>
<dbReference type="EC" id="5.4.99.-" evidence="7"/>
<comment type="caution">
    <text evidence="10">The sequence shown here is derived from an EMBL/GenBank/DDBJ whole genome shotgun (WGS) entry which is preliminary data.</text>
</comment>
<dbReference type="PANTHER" id="PTHR47683">
    <property type="entry name" value="PSEUDOURIDINE SYNTHASE FAMILY PROTEIN-RELATED"/>
    <property type="match status" value="1"/>
</dbReference>
<dbReference type="CDD" id="cd00165">
    <property type="entry name" value="S4"/>
    <property type="match status" value="1"/>
</dbReference>
<dbReference type="NCBIfam" id="TIGR00093">
    <property type="entry name" value="pseudouridine synthase"/>
    <property type="match status" value="1"/>
</dbReference>
<dbReference type="FunFam" id="3.30.70.1560:FF:000001">
    <property type="entry name" value="Pseudouridine synthase"/>
    <property type="match status" value="1"/>
</dbReference>
<evidence type="ECO:0000256" key="4">
    <source>
        <dbReference type="ARBA" id="ARBA00036749"/>
    </source>
</evidence>
<dbReference type="PROSITE" id="PS50889">
    <property type="entry name" value="S4"/>
    <property type="match status" value="1"/>
</dbReference>
<dbReference type="InterPro" id="IPR018496">
    <property type="entry name" value="PsdUridine_synth_RsuA/RluB_CS"/>
</dbReference>
<dbReference type="InterPro" id="IPR020094">
    <property type="entry name" value="TruA/RsuA/RluB/E/F_N"/>
</dbReference>
<dbReference type="InterPro" id="IPR000748">
    <property type="entry name" value="PsdUridine_synth_RsuA/RluB/E/F"/>
</dbReference>
<keyword evidence="2 6" id="KW-0694">RNA-binding</keyword>
<dbReference type="PROSITE" id="PS01149">
    <property type="entry name" value="PSI_RSU"/>
    <property type="match status" value="1"/>
</dbReference>
<dbReference type="InterPro" id="IPR006145">
    <property type="entry name" value="PsdUridine_synth_RsuA/RluA"/>
</dbReference>
<evidence type="ECO:0000256" key="3">
    <source>
        <dbReference type="ARBA" id="ARBA00023235"/>
    </source>
</evidence>
<comment type="catalytic activity">
    <reaction evidence="4">
        <text>uridine(516) in 16S rRNA = pseudouridine(516) in 16S rRNA</text>
        <dbReference type="Rhea" id="RHEA:38867"/>
        <dbReference type="Rhea" id="RHEA-COMP:10089"/>
        <dbReference type="Rhea" id="RHEA-COMP:10090"/>
        <dbReference type="ChEBI" id="CHEBI:65314"/>
        <dbReference type="ChEBI" id="CHEBI:65315"/>
        <dbReference type="EC" id="5.4.99.19"/>
    </reaction>
</comment>
<dbReference type="InterPro" id="IPR020103">
    <property type="entry name" value="PsdUridine_synth_cat_dom_sf"/>
</dbReference>
<dbReference type="InterPro" id="IPR036986">
    <property type="entry name" value="S4_RNA-bd_sf"/>
</dbReference>
<evidence type="ECO:0000256" key="7">
    <source>
        <dbReference type="RuleBase" id="RU003887"/>
    </source>
</evidence>
<dbReference type="EMBL" id="VOLQ01000003">
    <property type="protein sequence ID" value="TWX71253.1"/>
    <property type="molecule type" value="Genomic_DNA"/>
</dbReference>
<feature type="domain" description="RNA-binding S4" evidence="8">
    <location>
        <begin position="1"/>
        <end position="58"/>
    </location>
</feature>